<dbReference type="EMBL" id="JACVVD010000009">
    <property type="protein sequence ID" value="MBD0382877.1"/>
    <property type="molecule type" value="Genomic_DNA"/>
</dbReference>
<protein>
    <submittedName>
        <fullName evidence="2">Uncharacterized protein</fullName>
    </submittedName>
</protein>
<comment type="caution">
    <text evidence="2">The sequence shown here is derived from an EMBL/GenBank/DDBJ whole genome shotgun (WGS) entry which is preliminary data.</text>
</comment>
<keyword evidence="1" id="KW-1133">Transmembrane helix</keyword>
<keyword evidence="1" id="KW-0472">Membrane</keyword>
<evidence type="ECO:0000313" key="2">
    <source>
        <dbReference type="EMBL" id="MBD0382877.1"/>
    </source>
</evidence>
<evidence type="ECO:0000256" key="1">
    <source>
        <dbReference type="SAM" id="Phobius"/>
    </source>
</evidence>
<evidence type="ECO:0000313" key="3">
    <source>
        <dbReference type="Proteomes" id="UP000650466"/>
    </source>
</evidence>
<feature type="transmembrane region" description="Helical" evidence="1">
    <location>
        <begin position="12"/>
        <end position="30"/>
    </location>
</feature>
<gene>
    <name evidence="2" type="ORF">ICC18_22440</name>
</gene>
<feature type="transmembrane region" description="Helical" evidence="1">
    <location>
        <begin position="42"/>
        <end position="65"/>
    </location>
</feature>
<name>A0A926KRQ7_9BACL</name>
<keyword evidence="1" id="KW-0812">Transmembrane</keyword>
<proteinExistence type="predicted"/>
<feature type="transmembrane region" description="Helical" evidence="1">
    <location>
        <begin position="152"/>
        <end position="169"/>
    </location>
</feature>
<keyword evidence="3" id="KW-1185">Reference proteome</keyword>
<feature type="transmembrane region" description="Helical" evidence="1">
    <location>
        <begin position="77"/>
        <end position="102"/>
    </location>
</feature>
<dbReference type="RefSeq" id="WP_188176674.1">
    <property type="nucleotide sequence ID" value="NZ_JACVVD010000009.1"/>
</dbReference>
<sequence>MRNPIGIKKAVYGILAMLGGLSWVVCKYLINHGPQPFSYDDYNRMLTLPLLLMLAVFTALQRHILVRWGRLGQWAGYIGLAGFILLAAGNILEFWIVLLQSVPNAYAAYKTGNTQVFFGSHWGWGLFCIGFLLFAMASFLAGIAAFRSKLKIAFCLLIAVFGAVGLLSFFNEPLLIPFGAGWFVIGGLWMISNNRNNILNSKPFN</sequence>
<reference evidence="2" key="1">
    <citation type="submission" date="2020-09" db="EMBL/GenBank/DDBJ databases">
        <title>Draft Genome Sequence of Paenibacillus sp. WST5.</title>
        <authorList>
            <person name="Bao Z."/>
        </authorList>
    </citation>
    <scope>NUCLEOTIDE SEQUENCE</scope>
    <source>
        <strain evidence="2">WST5</strain>
    </source>
</reference>
<dbReference type="AlphaFoldDB" id="A0A926KRQ7"/>
<feature type="transmembrane region" description="Helical" evidence="1">
    <location>
        <begin position="175"/>
        <end position="192"/>
    </location>
</feature>
<organism evidence="2 3">
    <name type="scientific">Paenibacillus sedimenti</name>
    <dbReference type="NCBI Taxonomy" id="2770274"/>
    <lineage>
        <taxon>Bacteria</taxon>
        <taxon>Bacillati</taxon>
        <taxon>Bacillota</taxon>
        <taxon>Bacilli</taxon>
        <taxon>Bacillales</taxon>
        <taxon>Paenibacillaceae</taxon>
        <taxon>Paenibacillus</taxon>
    </lineage>
</organism>
<accession>A0A926KRQ7</accession>
<dbReference type="Proteomes" id="UP000650466">
    <property type="component" value="Unassembled WGS sequence"/>
</dbReference>
<feature type="transmembrane region" description="Helical" evidence="1">
    <location>
        <begin position="122"/>
        <end position="145"/>
    </location>
</feature>